<evidence type="ECO:0000256" key="2">
    <source>
        <dbReference type="ARBA" id="ARBA00023033"/>
    </source>
</evidence>
<organism evidence="4 5">
    <name type="scientific">Gordonia asplenii</name>
    <dbReference type="NCBI Taxonomy" id="2725283"/>
    <lineage>
        <taxon>Bacteria</taxon>
        <taxon>Bacillati</taxon>
        <taxon>Actinomycetota</taxon>
        <taxon>Actinomycetes</taxon>
        <taxon>Mycobacteriales</taxon>
        <taxon>Gordoniaceae</taxon>
        <taxon>Gordonia</taxon>
    </lineage>
</organism>
<evidence type="ECO:0000259" key="3">
    <source>
        <dbReference type="Pfam" id="PF01494"/>
    </source>
</evidence>
<dbReference type="AlphaFoldDB" id="A0A848KZB4"/>
<evidence type="ECO:0000256" key="1">
    <source>
        <dbReference type="ARBA" id="ARBA00023002"/>
    </source>
</evidence>
<dbReference type="GO" id="GO:0004497">
    <property type="term" value="F:monooxygenase activity"/>
    <property type="evidence" value="ECO:0007669"/>
    <property type="project" value="UniProtKB-KW"/>
</dbReference>
<dbReference type="GO" id="GO:0071949">
    <property type="term" value="F:FAD binding"/>
    <property type="evidence" value="ECO:0007669"/>
    <property type="project" value="InterPro"/>
</dbReference>
<protein>
    <submittedName>
        <fullName evidence="4">NAD(P)-binding protein</fullName>
    </submittedName>
</protein>
<name>A0A848KZB4_9ACTN</name>
<dbReference type="InterPro" id="IPR002938">
    <property type="entry name" value="FAD-bd"/>
</dbReference>
<dbReference type="PRINTS" id="PR00420">
    <property type="entry name" value="RNGMNOXGNASE"/>
</dbReference>
<keyword evidence="5" id="KW-1185">Reference proteome</keyword>
<dbReference type="Proteomes" id="UP000550729">
    <property type="component" value="Unassembled WGS sequence"/>
</dbReference>
<dbReference type="PANTHER" id="PTHR13789:SF309">
    <property type="entry name" value="PUTATIVE (AFU_ORTHOLOGUE AFUA_6G14510)-RELATED"/>
    <property type="match status" value="1"/>
</dbReference>
<comment type="caution">
    <text evidence="4">The sequence shown here is derived from an EMBL/GenBank/DDBJ whole genome shotgun (WGS) entry which is preliminary data.</text>
</comment>
<proteinExistence type="predicted"/>
<dbReference type="RefSeq" id="WP_170196235.1">
    <property type="nucleotide sequence ID" value="NZ_JABBNB010000026.1"/>
</dbReference>
<dbReference type="NCBIfam" id="NF005313">
    <property type="entry name" value="PRK06847.1"/>
    <property type="match status" value="1"/>
</dbReference>
<evidence type="ECO:0000313" key="4">
    <source>
        <dbReference type="EMBL" id="NMO03729.1"/>
    </source>
</evidence>
<dbReference type="InterPro" id="IPR036188">
    <property type="entry name" value="FAD/NAD-bd_sf"/>
</dbReference>
<reference evidence="4 5" key="1">
    <citation type="submission" date="2020-04" db="EMBL/GenBank/DDBJ databases">
        <title>Gordonia sp. nov. TBRC 11910.</title>
        <authorList>
            <person name="Suriyachadkun C."/>
        </authorList>
    </citation>
    <scope>NUCLEOTIDE SEQUENCE [LARGE SCALE GENOMIC DNA]</scope>
    <source>
        <strain evidence="4 5">TBRC 11910</strain>
    </source>
</reference>
<feature type="domain" description="FAD-binding" evidence="3">
    <location>
        <begin position="5"/>
        <end position="315"/>
    </location>
</feature>
<dbReference type="InterPro" id="IPR050493">
    <property type="entry name" value="FAD-dep_Monooxygenase_BioMet"/>
</dbReference>
<keyword evidence="1" id="KW-0560">Oxidoreductase</keyword>
<dbReference type="PANTHER" id="PTHR13789">
    <property type="entry name" value="MONOOXYGENASE"/>
    <property type="match status" value="1"/>
</dbReference>
<gene>
    <name evidence="4" type="ORF">HH308_21155</name>
</gene>
<dbReference type="EMBL" id="JABBNB010000026">
    <property type="protein sequence ID" value="NMO03729.1"/>
    <property type="molecule type" value="Genomic_DNA"/>
</dbReference>
<dbReference type="SUPFAM" id="SSF51905">
    <property type="entry name" value="FAD/NAD(P)-binding domain"/>
    <property type="match status" value="1"/>
</dbReference>
<evidence type="ECO:0000313" key="5">
    <source>
        <dbReference type="Proteomes" id="UP000550729"/>
    </source>
</evidence>
<dbReference type="Gene3D" id="3.50.50.60">
    <property type="entry name" value="FAD/NAD(P)-binding domain"/>
    <property type="match status" value="1"/>
</dbReference>
<keyword evidence="2" id="KW-0503">Monooxygenase</keyword>
<accession>A0A848KZB4</accession>
<sequence length="382" mass="40674">MLVQKVLIVGAGIGGLGLAALLGQRGVAVTVVEKRSDATVLGVGINQPANSLRALRAIGVLDDCLRIGYAHTGNTFYDWHGDLIVDCPSHLGGPDVPANCAISRAQLKDLLLTAAEEAHSKIRYGVEVEHIADNGDQVLVRTSDGAQEFYDLVVGFDGARSGIRDYVVGTPVSPAFSGYGVWRKTMPRAASVANTQLFQGDRTKAGVIPLSDDSMYLFVVTPEPGNPHHRPEDFGALLSERLAGYTGLIGELRESITDSDGIVYSPLSELLLPAPWNRGRVVVLGDAAHLCAPHLTQGAGMALEDAIVLADELAEQPDIATALSDLMIRRHDRVKLVHDASHAILVGEMAVDAAGLPDAIVHMRETLPGQTEAVDRILNQPF</sequence>
<dbReference type="Pfam" id="PF01494">
    <property type="entry name" value="FAD_binding_3"/>
    <property type="match status" value="1"/>
</dbReference>